<organism evidence="2 3">
    <name type="scientific">Brachionus calyciflorus</name>
    <dbReference type="NCBI Taxonomy" id="104777"/>
    <lineage>
        <taxon>Eukaryota</taxon>
        <taxon>Metazoa</taxon>
        <taxon>Spiralia</taxon>
        <taxon>Gnathifera</taxon>
        <taxon>Rotifera</taxon>
        <taxon>Eurotatoria</taxon>
        <taxon>Monogononta</taxon>
        <taxon>Pseudotrocha</taxon>
        <taxon>Ploima</taxon>
        <taxon>Brachionidae</taxon>
        <taxon>Brachionus</taxon>
    </lineage>
</organism>
<feature type="region of interest" description="Disordered" evidence="1">
    <location>
        <begin position="303"/>
        <end position="433"/>
    </location>
</feature>
<feature type="compositionally biased region" description="Low complexity" evidence="1">
    <location>
        <begin position="164"/>
        <end position="176"/>
    </location>
</feature>
<feature type="compositionally biased region" description="Pro residues" evidence="1">
    <location>
        <begin position="484"/>
        <end position="502"/>
    </location>
</feature>
<keyword evidence="3" id="KW-1185">Reference proteome</keyword>
<feature type="compositionally biased region" description="Polar residues" evidence="1">
    <location>
        <begin position="130"/>
        <end position="148"/>
    </location>
</feature>
<feature type="compositionally biased region" description="Pro residues" evidence="1">
    <location>
        <begin position="311"/>
        <end position="331"/>
    </location>
</feature>
<dbReference type="Proteomes" id="UP000663879">
    <property type="component" value="Unassembled WGS sequence"/>
</dbReference>
<accession>A0A813Y343</accession>
<reference evidence="2" key="1">
    <citation type="submission" date="2021-02" db="EMBL/GenBank/DDBJ databases">
        <authorList>
            <person name="Nowell W R."/>
        </authorList>
    </citation>
    <scope>NUCLEOTIDE SEQUENCE</scope>
    <source>
        <strain evidence="2">Ploen Becks lab</strain>
    </source>
</reference>
<evidence type="ECO:0000256" key="1">
    <source>
        <dbReference type="SAM" id="MobiDB-lite"/>
    </source>
</evidence>
<feature type="region of interest" description="Disordered" evidence="1">
    <location>
        <begin position="130"/>
        <end position="201"/>
    </location>
</feature>
<gene>
    <name evidence="2" type="ORF">OXX778_LOCUS10371</name>
</gene>
<evidence type="ECO:0000313" key="3">
    <source>
        <dbReference type="Proteomes" id="UP000663879"/>
    </source>
</evidence>
<feature type="compositionally biased region" description="Polar residues" evidence="1">
    <location>
        <begin position="852"/>
        <end position="894"/>
    </location>
</feature>
<feature type="region of interest" description="Disordered" evidence="1">
    <location>
        <begin position="818"/>
        <end position="909"/>
    </location>
</feature>
<feature type="compositionally biased region" description="Basic and acidic residues" evidence="1">
    <location>
        <begin position="468"/>
        <end position="482"/>
    </location>
</feature>
<feature type="compositionally biased region" description="Polar residues" evidence="1">
    <location>
        <begin position="750"/>
        <end position="787"/>
    </location>
</feature>
<feature type="compositionally biased region" description="Polar residues" evidence="1">
    <location>
        <begin position="406"/>
        <end position="415"/>
    </location>
</feature>
<sequence length="909" mass="103144">MNTNNNKYKTELEFLVFDEKTQLNNNNNNNSNPKSDLLLNNNKISLTPSAQIKTACSSSSYSYSNSSPSCQMIDTTLKQTTTTITTNPNENITENSNRFEIKQTSNLLDSILKRNSLKIDIINTDDLEHQNSSNLTMNSKYTSSSTNSGGVGMFHPTWDEWKQQRATTTQKQTTQQKSDKNNIESVSTSTSSSKDYKNNLYDKNQTSKTIIEEYYTENNSKTSSSSQMTKEDFYNPPSPILIRNSGTNQLEYIHQASFKQKGPRHPVQGIDFLPVREPSPVNLSSCTLAKEPPLEIKTQNEVRQFPKEKSPSPPTQSQPSLPPTPPTPEPKPIVLEQISQKKIKTILSTRKESAPNLTGWRTESEDDSDDQRRLLARASGSIPIEYISIRRDPKPDDKKNDKGKKSITTGTNTSNDRGKKIAATNTDQDELPQYNLHVSLDSLFVKQRQEASTTTDIKNKNASTETSEVYHKDACTVTDVEKSPTPPPPPPPPQPKPQPVEQPPQQDKIIYRKSRYTEWETASNPPVESTYRLEILAKSPSVSRTRRETHYQQSFNNVKNYNVMPVRQTTYSINHTIDDDDRIIFGQNNNSVYHHEEYHTRRSGSFPCLRPVFIEQQSNIGNTRRYIKQTTTNFAPIVSRHVEQVTYAPSQIELISMPLITQTKYYNSNLLNEQFNDFNSKFNQIFGKSSNFEMQGKTQRFYKYSRTTTDNGQQVRNYIQQQQQPSFSEFKERVSSSSYSKGPIIEIPVTPTSTMGKSSTSQFFSSRQASTSNGPIITSLSRNGSTSNLSNNYFMSQQRAESSFEPVVQRMTSSKVIKSRAEEEEELVNMRSESERQFRPINETITRESHFRSSSTNGQAPQISSNYSSNVRANSFNSNLLNTSASQKKQQNYSYEYKTASSSSSSKNI</sequence>
<evidence type="ECO:0000313" key="2">
    <source>
        <dbReference type="EMBL" id="CAF0880128.1"/>
    </source>
</evidence>
<comment type="caution">
    <text evidence="2">The sequence shown here is derived from an EMBL/GenBank/DDBJ whole genome shotgun (WGS) entry which is preliminary data.</text>
</comment>
<feature type="region of interest" description="Disordered" evidence="1">
    <location>
        <begin position="218"/>
        <end position="238"/>
    </location>
</feature>
<feature type="compositionally biased region" description="Basic and acidic residues" evidence="1">
    <location>
        <begin position="388"/>
        <end position="404"/>
    </location>
</feature>
<feature type="region of interest" description="Disordered" evidence="1">
    <location>
        <begin position="450"/>
        <end position="505"/>
    </location>
</feature>
<feature type="compositionally biased region" description="Polar residues" evidence="1">
    <location>
        <begin position="450"/>
        <end position="467"/>
    </location>
</feature>
<feature type="region of interest" description="Disordered" evidence="1">
    <location>
        <begin position="721"/>
        <end position="787"/>
    </location>
</feature>
<feature type="compositionally biased region" description="Polar residues" evidence="1">
    <location>
        <begin position="218"/>
        <end position="228"/>
    </location>
</feature>
<dbReference type="EMBL" id="CAJNOC010001636">
    <property type="protein sequence ID" value="CAF0880128.1"/>
    <property type="molecule type" value="Genomic_DNA"/>
</dbReference>
<dbReference type="AlphaFoldDB" id="A0A813Y343"/>
<name>A0A813Y343_9BILA</name>
<protein>
    <submittedName>
        <fullName evidence="2">Uncharacterized protein</fullName>
    </submittedName>
</protein>
<proteinExistence type="predicted"/>